<name>G9AG06_SINF1</name>
<keyword evidence="5 8" id="KW-0560">Oxidoreductase</keyword>
<dbReference type="InterPro" id="IPR016162">
    <property type="entry name" value="Ald_DH_N"/>
</dbReference>
<protein>
    <submittedName>
        <fullName evidence="10">Aldehyde dehydrogenase</fullName>
        <ecNumber evidence="10">1.2.1.3</ecNumber>
    </submittedName>
</protein>
<evidence type="ECO:0000313" key="11">
    <source>
        <dbReference type="Proteomes" id="UP000007735"/>
    </source>
</evidence>
<evidence type="ECO:0000256" key="3">
    <source>
        <dbReference type="ARBA" id="ARBA00022857"/>
    </source>
</evidence>
<feature type="active site" evidence="7">
    <location>
        <position position="248"/>
    </location>
</feature>
<dbReference type="GO" id="GO:0046872">
    <property type="term" value="F:metal ion binding"/>
    <property type="evidence" value="ECO:0007669"/>
    <property type="project" value="UniProtKB-KW"/>
</dbReference>
<dbReference type="Gene3D" id="3.40.605.10">
    <property type="entry name" value="Aldehyde Dehydrogenase, Chain A, domain 1"/>
    <property type="match status" value="1"/>
</dbReference>
<dbReference type="Proteomes" id="UP000007735">
    <property type="component" value="Plasmid pSfHH103e"/>
</dbReference>
<reference evidence="10 11" key="1">
    <citation type="journal article" date="2012" name="J. Bacteriol.">
        <title>Genome sequence of the soybean symbiont Sinorhizobium fredii HH103.</title>
        <authorList>
            <person name="Weidner S."/>
            <person name="Becker A."/>
            <person name="Bonilla I."/>
            <person name="Jaenicke S."/>
            <person name="Lloret J."/>
            <person name="Margaret I."/>
            <person name="Puhler A."/>
            <person name="Ruiz-Sainz J.E."/>
            <person name="Schneiker-Bekel S."/>
            <person name="Szczepanowski R."/>
            <person name="Vinardell J.M."/>
            <person name="Zehner S."/>
            <person name="Gottfert M."/>
        </authorList>
    </citation>
    <scope>NUCLEOTIDE SEQUENCE [LARGE SCALE GENOMIC DNA]</scope>
    <source>
        <strain evidence="10 11">HH103</strain>
        <plasmid evidence="11">pSfHH103e</plasmid>
    </source>
</reference>
<dbReference type="InterPro" id="IPR029510">
    <property type="entry name" value="Ald_DH_CS_GLU"/>
</dbReference>
<evidence type="ECO:0000256" key="1">
    <source>
        <dbReference type="ARBA" id="ARBA00009986"/>
    </source>
</evidence>
<dbReference type="KEGG" id="sfh:SFHH103_05524"/>
<comment type="similarity">
    <text evidence="1 8">Belongs to the aldehyde dehydrogenase family.</text>
</comment>
<evidence type="ECO:0000259" key="9">
    <source>
        <dbReference type="Pfam" id="PF00171"/>
    </source>
</evidence>
<keyword evidence="2" id="KW-0479">Metal-binding</keyword>
<dbReference type="AlphaFoldDB" id="G9AG06"/>
<organism evidence="10 11">
    <name type="scientific">Sinorhizobium fredii (strain HH103)</name>
    <dbReference type="NCBI Taxonomy" id="1117943"/>
    <lineage>
        <taxon>Bacteria</taxon>
        <taxon>Pseudomonadati</taxon>
        <taxon>Pseudomonadota</taxon>
        <taxon>Alphaproteobacteria</taxon>
        <taxon>Hyphomicrobiales</taxon>
        <taxon>Rhizobiaceae</taxon>
        <taxon>Sinorhizobium/Ensifer group</taxon>
        <taxon>Sinorhizobium</taxon>
    </lineage>
</organism>
<dbReference type="Pfam" id="PF00171">
    <property type="entry name" value="Aldedh"/>
    <property type="match status" value="1"/>
</dbReference>
<evidence type="ECO:0000256" key="4">
    <source>
        <dbReference type="ARBA" id="ARBA00022958"/>
    </source>
</evidence>
<keyword evidence="3" id="KW-0521">NADP</keyword>
<feature type="domain" description="Aldehyde dehydrogenase" evidence="9">
    <location>
        <begin position="17"/>
        <end position="471"/>
    </location>
</feature>
<keyword evidence="10" id="KW-0614">Plasmid</keyword>
<evidence type="ECO:0000256" key="8">
    <source>
        <dbReference type="RuleBase" id="RU003345"/>
    </source>
</evidence>
<geneLocation type="plasmid" evidence="10 11">
    <name>pSfHH103e</name>
</geneLocation>
<dbReference type="SUPFAM" id="SSF53720">
    <property type="entry name" value="ALDH-like"/>
    <property type="match status" value="1"/>
</dbReference>
<dbReference type="PANTHER" id="PTHR11699">
    <property type="entry name" value="ALDEHYDE DEHYDROGENASE-RELATED"/>
    <property type="match status" value="1"/>
</dbReference>
<dbReference type="PROSITE" id="PS00687">
    <property type="entry name" value="ALDEHYDE_DEHYDR_GLU"/>
    <property type="match status" value="1"/>
</dbReference>
<dbReference type="InterPro" id="IPR016163">
    <property type="entry name" value="Ald_DH_C"/>
</dbReference>
<dbReference type="CDD" id="cd07114">
    <property type="entry name" value="ALDH_DhaS"/>
    <property type="match status" value="1"/>
</dbReference>
<dbReference type="EMBL" id="HE616899">
    <property type="protein sequence ID" value="CCE99988.1"/>
    <property type="molecule type" value="Genomic_DNA"/>
</dbReference>
<dbReference type="InterPro" id="IPR015590">
    <property type="entry name" value="Aldehyde_DH_dom"/>
</dbReference>
<dbReference type="FunFam" id="3.40.309.10:FF:000012">
    <property type="entry name" value="Betaine aldehyde dehydrogenase"/>
    <property type="match status" value="1"/>
</dbReference>
<gene>
    <name evidence="10" type="primary">dhaS</name>
    <name evidence="10" type="ordered locus">SFHH103_05524</name>
</gene>
<sequence length="487" mass="52410">MQRFQCYIDGEFADGEARFESVDPATGAAWAEMPEAREADVDRAVEAAHRALYAGPWAKLTATQRGKLLYRLADLVAENAQKLAELETRDTGKIIRETSAQIAYVAEYYRYYAGIADKIEGSYLPIDKPDMDVWLRREPIGVVAMVVPWNSQLFLSAVKIGPALAAGCTMVVKASEDGPAPLLEFARLVHEAGFPAGVVNIITGFGPSCGAALSRHPKVDHIAFTGGPDTARHVVRNSAENLASTSLELGGKSPFIVFADADLESAVNAQVAGIFAATGQSCVAGSRLIVEESVKDRFLEILRAKAEAIRIGSPLDMATEVGPLATRRQRDHIETLVERSLAAGARLVTGGSAPEGAGYYYRPTILDCDGSVSPSLEEEFFGPVLSVLSFETEAQALALANNTRYGLAAGLFTRDLTRAHRLMKGIRSGIVWVNTYRAVSPIAPFGGFGLSGHGREGGMAAALDYTRTKTVWLRTSDEPIPDPFVMR</sequence>
<proteinExistence type="inferred from homology"/>
<dbReference type="InterPro" id="IPR016160">
    <property type="entry name" value="Ald_DH_CS_CYS"/>
</dbReference>
<dbReference type="Gene3D" id="3.40.309.10">
    <property type="entry name" value="Aldehyde Dehydrogenase, Chain A, domain 2"/>
    <property type="match status" value="1"/>
</dbReference>
<dbReference type="EC" id="1.2.1.3" evidence="10"/>
<dbReference type="PROSITE" id="PS00070">
    <property type="entry name" value="ALDEHYDE_DEHYDR_CYS"/>
    <property type="match status" value="1"/>
</dbReference>
<dbReference type="FunFam" id="3.40.605.10:FF:000007">
    <property type="entry name" value="NAD/NADP-dependent betaine aldehyde dehydrogenase"/>
    <property type="match status" value="1"/>
</dbReference>
<dbReference type="GO" id="GO:0004029">
    <property type="term" value="F:aldehyde dehydrogenase (NAD+) activity"/>
    <property type="evidence" value="ECO:0007669"/>
    <property type="project" value="UniProtKB-EC"/>
</dbReference>
<dbReference type="PATRIC" id="fig|380.5.peg.5080"/>
<evidence type="ECO:0000256" key="6">
    <source>
        <dbReference type="ARBA" id="ARBA00023097"/>
    </source>
</evidence>
<evidence type="ECO:0000256" key="5">
    <source>
        <dbReference type="ARBA" id="ARBA00023002"/>
    </source>
</evidence>
<dbReference type="HOGENOM" id="CLU_005391_1_0_5"/>
<keyword evidence="4" id="KW-0630">Potassium</keyword>
<accession>G9AG06</accession>
<evidence type="ECO:0000313" key="10">
    <source>
        <dbReference type="EMBL" id="CCE99988.1"/>
    </source>
</evidence>
<dbReference type="RefSeq" id="WP_014331646.1">
    <property type="nucleotide sequence ID" value="NC_016815.1"/>
</dbReference>
<evidence type="ECO:0000256" key="2">
    <source>
        <dbReference type="ARBA" id="ARBA00022723"/>
    </source>
</evidence>
<keyword evidence="6" id="KW-0558">Oxidation</keyword>
<evidence type="ECO:0000256" key="7">
    <source>
        <dbReference type="PROSITE-ProRule" id="PRU10007"/>
    </source>
</evidence>
<dbReference type="InterPro" id="IPR016161">
    <property type="entry name" value="Ald_DH/histidinol_DH"/>
</dbReference>